<reference evidence="8 9" key="1">
    <citation type="submission" date="2019-10" db="EMBL/GenBank/DDBJ databases">
        <title>Genome Sequences from Six Type Strain Members of the Archaeal Family Sulfolobaceae: Acidianus ambivalens, Acidianus infernus, Metallosphaera prunae, Stygiolobus azoricus, Sulfolobus metallicus, and Sulfurisphaera ohwakuensis.</title>
        <authorList>
            <person name="Counts J.A."/>
            <person name="Kelly R.M."/>
        </authorList>
    </citation>
    <scope>NUCLEOTIDE SEQUENCE [LARGE SCALE GENOMIC DNA]</scope>
    <source>
        <strain evidence="8 9">FC6</strain>
    </source>
</reference>
<evidence type="ECO:0000256" key="1">
    <source>
        <dbReference type="ARBA" id="ARBA00001967"/>
    </source>
</evidence>
<dbReference type="InterPro" id="IPR050867">
    <property type="entry name" value="NiFe/NiFeSe_hydrgnase_LSU"/>
</dbReference>
<dbReference type="GO" id="GO:0016151">
    <property type="term" value="F:nickel cation binding"/>
    <property type="evidence" value="ECO:0007669"/>
    <property type="project" value="InterPro"/>
</dbReference>
<keyword evidence="4 7" id="KW-0533">Nickel</keyword>
<comment type="cofactor">
    <cofactor evidence="1 7">
        <name>Ni(2+)</name>
        <dbReference type="ChEBI" id="CHEBI:49786"/>
    </cofactor>
</comment>
<feature type="binding site" evidence="7">
    <location>
        <position position="57"/>
    </location>
    <ligand>
        <name>Ni(2+)</name>
        <dbReference type="ChEBI" id="CHEBI:49786"/>
    </ligand>
</feature>
<dbReference type="EMBL" id="CP045483">
    <property type="protein sequence ID" value="QGR19670.1"/>
    <property type="molecule type" value="Genomic_DNA"/>
</dbReference>
<comment type="similarity">
    <text evidence="3">Belongs to the [NiFe]/[NiFeSe] hydrogenase large subunit family.</text>
</comment>
<comment type="subcellular location">
    <subcellularLocation>
        <location evidence="2">Cell envelope</location>
    </subcellularLocation>
</comment>
<dbReference type="KEGG" id="sazo:D1868_06440"/>
<keyword evidence="5 7" id="KW-0479">Metal-binding</keyword>
<name>A0A650CPA0_9CREN</name>
<accession>A0A650CPA0</accession>
<gene>
    <name evidence="8" type="ORF">D1868_06440</name>
</gene>
<organism evidence="8 9">
    <name type="scientific">Stygiolobus azoricus</name>
    <dbReference type="NCBI Taxonomy" id="41675"/>
    <lineage>
        <taxon>Archaea</taxon>
        <taxon>Thermoproteota</taxon>
        <taxon>Thermoprotei</taxon>
        <taxon>Sulfolobales</taxon>
        <taxon>Sulfolobaceae</taxon>
        <taxon>Stygiolobus</taxon>
    </lineage>
</organism>
<feature type="binding site" evidence="7">
    <location>
        <position position="494"/>
    </location>
    <ligand>
        <name>Mg(2+)</name>
        <dbReference type="ChEBI" id="CHEBI:18420"/>
    </ligand>
</feature>
<evidence type="ECO:0000313" key="8">
    <source>
        <dbReference type="EMBL" id="QGR19670.1"/>
    </source>
</evidence>
<protein>
    <submittedName>
        <fullName evidence="8">Ni,Fe-hydrogenase I large subunit</fullName>
    </submittedName>
</protein>
<feature type="binding site" evidence="7">
    <location>
        <position position="444"/>
    </location>
    <ligand>
        <name>Mg(2+)</name>
        <dbReference type="ChEBI" id="CHEBI:18420"/>
    </ligand>
</feature>
<sequence>MKLEPITRVEGHLGVDVKIDGNVYTEANVEITMFRGFEILLKSKKVELAPNLTEKICGVCGATHALVSTETLEMAKGVYPSEGYIDFRNIAYSLADIMYNNVVVAFMFEAIDFSSNFVSRYNPSLFNKAKETYCTYKDRHGYVRVSDLLQQLYFSGEIYKTALKVQTKIREMATLIWLRYPQPVSLRAGGLEIRDQNADQKIKDGIKGIKGDIDRLLYVAKELREFFVGMYKDIGEDFITYGLLEPHEYDATYENMSYWASKRYFPPALVKGGEIVSRDLREILLGVRVDVEGTPYEKWTRSIERDSLGNEVDERHPWNKETRLKVSGRNYLFHVRQNIGKEEFLPTTGDIARLYAYRKIKGKPKAFDEEWEYKSNDVMERFFARVFTVAFLAEYLLNVEVSRNFKTFSLGKESEMAVGAHDAPRGGNAHWMIAKQGVIQRYEIITPTDRNFSKGGPVEKSIVGQKVTEETGVTGLDVLRVVRSFDPCSACAVHIFNKKGEKIVSIQAVP</sequence>
<keyword evidence="7" id="KW-0408">Iron</keyword>
<dbReference type="PANTHER" id="PTHR42958">
    <property type="entry name" value="HYDROGENASE-2 LARGE CHAIN"/>
    <property type="match status" value="1"/>
</dbReference>
<dbReference type="RefSeq" id="WP_156006672.1">
    <property type="nucleotide sequence ID" value="NZ_CP045483.1"/>
</dbReference>
<comment type="cofactor">
    <cofactor evidence="7">
        <name>Fe cation</name>
        <dbReference type="ChEBI" id="CHEBI:24875"/>
    </cofactor>
</comment>
<feature type="binding site" evidence="7">
    <location>
        <position position="491"/>
    </location>
    <ligand>
        <name>Fe cation</name>
        <dbReference type="ChEBI" id="CHEBI:24875"/>
    </ligand>
</feature>
<dbReference type="PANTHER" id="PTHR42958:SF4">
    <property type="entry name" value="HYDROGENASE EXPRESSION_FORMATION PROTEIN HUPK"/>
    <property type="match status" value="1"/>
</dbReference>
<dbReference type="Pfam" id="PF00374">
    <property type="entry name" value="NiFeSe_Hases"/>
    <property type="match status" value="2"/>
</dbReference>
<proteinExistence type="inferred from homology"/>
<keyword evidence="9" id="KW-1185">Reference proteome</keyword>
<evidence type="ECO:0000256" key="7">
    <source>
        <dbReference type="PIRSR" id="PIRSR601501-1"/>
    </source>
</evidence>
<dbReference type="InterPro" id="IPR029014">
    <property type="entry name" value="NiFe-Hase_large"/>
</dbReference>
<dbReference type="InterPro" id="IPR018194">
    <property type="entry name" value="Ni-dep_hyd_lsu_Ni_BS"/>
</dbReference>
<feature type="binding site" evidence="7">
    <location>
        <position position="60"/>
    </location>
    <ligand>
        <name>Fe cation</name>
        <dbReference type="ChEBI" id="CHEBI:24875"/>
    </ligand>
</feature>
<dbReference type="SUPFAM" id="SSF56762">
    <property type="entry name" value="HydB/Nqo4-like"/>
    <property type="match status" value="1"/>
</dbReference>
<dbReference type="InterPro" id="IPR001501">
    <property type="entry name" value="Ni-dep_hyd_lsu"/>
</dbReference>
<feature type="binding site" evidence="7">
    <location>
        <position position="60"/>
    </location>
    <ligand>
        <name>Ni(2+)</name>
        <dbReference type="ChEBI" id="CHEBI:49786"/>
    </ligand>
</feature>
<evidence type="ECO:0000313" key="9">
    <source>
        <dbReference type="Proteomes" id="UP000423396"/>
    </source>
</evidence>
<dbReference type="AlphaFoldDB" id="A0A650CPA0"/>
<feature type="binding site" evidence="7">
    <location>
        <position position="38"/>
    </location>
    <ligand>
        <name>Mg(2+)</name>
        <dbReference type="ChEBI" id="CHEBI:18420"/>
    </ligand>
</feature>
<dbReference type="Proteomes" id="UP000423396">
    <property type="component" value="Chromosome"/>
</dbReference>
<dbReference type="GeneID" id="42798692"/>
<evidence type="ECO:0000256" key="6">
    <source>
        <dbReference type="ARBA" id="ARBA00023002"/>
    </source>
</evidence>
<evidence type="ECO:0000256" key="5">
    <source>
        <dbReference type="ARBA" id="ARBA00022723"/>
    </source>
</evidence>
<evidence type="ECO:0000256" key="3">
    <source>
        <dbReference type="ARBA" id="ARBA00009292"/>
    </source>
</evidence>
<dbReference type="GO" id="GO:0008901">
    <property type="term" value="F:ferredoxin hydrogenase activity"/>
    <property type="evidence" value="ECO:0007669"/>
    <property type="project" value="InterPro"/>
</dbReference>
<dbReference type="PROSITE" id="PS00507">
    <property type="entry name" value="NI_HGENASE_L_1"/>
    <property type="match status" value="1"/>
</dbReference>
<keyword evidence="7" id="KW-0460">Magnesium</keyword>
<dbReference type="Gene3D" id="1.10.645.10">
    <property type="entry name" value="Cytochrome-c3 Hydrogenase, chain B"/>
    <property type="match status" value="1"/>
</dbReference>
<keyword evidence="6" id="KW-0560">Oxidoreductase</keyword>
<feature type="binding site" evidence="7">
    <location>
        <position position="488"/>
    </location>
    <ligand>
        <name>Ni(2+)</name>
        <dbReference type="ChEBI" id="CHEBI:49786"/>
    </ligand>
</feature>
<evidence type="ECO:0000256" key="2">
    <source>
        <dbReference type="ARBA" id="ARBA00004196"/>
    </source>
</evidence>
<evidence type="ECO:0000256" key="4">
    <source>
        <dbReference type="ARBA" id="ARBA00022596"/>
    </source>
</evidence>